<dbReference type="InterPro" id="IPR000192">
    <property type="entry name" value="Aminotrans_V_dom"/>
</dbReference>
<dbReference type="EC" id="4.4.1.16" evidence="10"/>
<dbReference type="AlphaFoldDB" id="A0A8C9RUW3"/>
<comment type="similarity">
    <text evidence="3">Belongs to the class-V pyridoxal-phosphate-dependent aminotransferase family.</text>
</comment>
<reference evidence="13" key="3">
    <citation type="submission" date="2025-09" db="UniProtKB">
        <authorList>
            <consortium name="Ensembl"/>
        </authorList>
    </citation>
    <scope>IDENTIFICATION</scope>
</reference>
<evidence type="ECO:0000256" key="2">
    <source>
        <dbReference type="ARBA" id="ARBA00004514"/>
    </source>
</evidence>
<evidence type="ECO:0000256" key="7">
    <source>
        <dbReference type="ARBA" id="ARBA00022898"/>
    </source>
</evidence>
<reference evidence="13 14" key="1">
    <citation type="submission" date="2019-04" db="EMBL/GenBank/DDBJ databases">
        <authorList>
            <consortium name="Wellcome Sanger Institute Data Sharing"/>
        </authorList>
    </citation>
    <scope>NUCLEOTIDE SEQUENCE [LARGE SCALE GENOMIC DNA]</scope>
</reference>
<dbReference type="FunFam" id="3.40.640.10:FF:000083">
    <property type="entry name" value="Selenocysteine lyase"/>
    <property type="match status" value="1"/>
</dbReference>
<proteinExistence type="inferred from homology"/>
<dbReference type="Ensembl" id="ENSSFOT00015023841.2">
    <property type="protein sequence ID" value="ENSSFOP00015023585.2"/>
    <property type="gene ID" value="ENSSFOG00015015140.2"/>
</dbReference>
<accession>A0A8C9RUW3</accession>
<dbReference type="PANTHER" id="PTHR11601:SF62">
    <property type="entry name" value="SELENOCYSTEINE LYASE"/>
    <property type="match status" value="1"/>
</dbReference>
<protein>
    <recommendedName>
        <fullName evidence="11">Selenocysteine lyase</fullName>
        <ecNumber evidence="10">4.4.1.16</ecNumber>
    </recommendedName>
</protein>
<dbReference type="Gene3D" id="3.90.1150.10">
    <property type="entry name" value="Aspartate Aminotransferase, domain 1"/>
    <property type="match status" value="1"/>
</dbReference>
<dbReference type="GO" id="GO:0005829">
    <property type="term" value="C:cytosol"/>
    <property type="evidence" value="ECO:0007669"/>
    <property type="project" value="UniProtKB-SubCell"/>
</dbReference>
<keyword evidence="14" id="KW-1185">Reference proteome</keyword>
<dbReference type="InterPro" id="IPR015424">
    <property type="entry name" value="PyrdxlP-dep_Trfase"/>
</dbReference>
<evidence type="ECO:0000256" key="8">
    <source>
        <dbReference type="ARBA" id="ARBA00023239"/>
    </source>
</evidence>
<dbReference type="GO" id="GO:0016740">
    <property type="term" value="F:transferase activity"/>
    <property type="evidence" value="ECO:0007669"/>
    <property type="project" value="UniProtKB-KW"/>
</dbReference>
<evidence type="ECO:0000256" key="4">
    <source>
        <dbReference type="ARBA" id="ARBA00011738"/>
    </source>
</evidence>
<name>A0A8C9RUW3_SCLFO</name>
<comment type="function">
    <text evidence="9">Catalyzes the decomposition of L-selenocysteine to L-alanine and elemental selenium.</text>
</comment>
<keyword evidence="6" id="KW-0808">Transferase</keyword>
<evidence type="ECO:0000256" key="1">
    <source>
        <dbReference type="ARBA" id="ARBA00001933"/>
    </source>
</evidence>
<dbReference type="SUPFAM" id="SSF53383">
    <property type="entry name" value="PLP-dependent transferases"/>
    <property type="match status" value="1"/>
</dbReference>
<keyword evidence="5" id="KW-0963">Cytoplasm</keyword>
<evidence type="ECO:0000256" key="10">
    <source>
        <dbReference type="ARBA" id="ARBA00039054"/>
    </source>
</evidence>
<keyword evidence="7" id="KW-0663">Pyridoxal phosphate</keyword>
<reference evidence="13" key="2">
    <citation type="submission" date="2025-08" db="UniProtKB">
        <authorList>
            <consortium name="Ensembl"/>
        </authorList>
    </citation>
    <scope>IDENTIFICATION</scope>
</reference>
<comment type="subunit">
    <text evidence="4">Homodimer.</text>
</comment>
<evidence type="ECO:0000313" key="14">
    <source>
        <dbReference type="Proteomes" id="UP000694397"/>
    </source>
</evidence>
<dbReference type="InterPro" id="IPR016454">
    <property type="entry name" value="Cysteine_dSase"/>
</dbReference>
<sequence>MMAEDAHCSCGDLAAHDGRAISDCKDQDERIYMDYNATTPLEAEVIKAITEALREAWGNPSSSYLPGRKAKQIIDQSRESIASMVGGRAEDIIFMSGGTEANNLVFHTAIRHFWKSCGAAKISELGGEHHNGKAILPHIITSNVEHDSVKLTAESLLNEGKADVTFVGASTVTGRVEVEDVLAAIRPNTCLISVMLANNETGVLMPVKELCVRVRALNAQRPSPRILLHTDGAQAIGKVQVNAQELGVDYLTIVGHKFYAPRIGALYVNGPGTLTPLLPMFFGGGQERNFRPGCLLIPEKIHFNSHFPGSETLPNTCNVSILGAGLQGWKVLSGCRKLLASVGAACHSDRVDRPSHILLSCGIPPEVAANALRLSVGRTTTKRDVDLAVEDLRETVCRLQGQSQCPL</sequence>
<dbReference type="Proteomes" id="UP000694397">
    <property type="component" value="Chromosome 3"/>
</dbReference>
<evidence type="ECO:0000256" key="5">
    <source>
        <dbReference type="ARBA" id="ARBA00022490"/>
    </source>
</evidence>
<dbReference type="PANTHER" id="PTHR11601">
    <property type="entry name" value="CYSTEINE DESULFURYLASE FAMILY MEMBER"/>
    <property type="match status" value="1"/>
</dbReference>
<evidence type="ECO:0000256" key="9">
    <source>
        <dbReference type="ARBA" id="ARBA00037407"/>
    </source>
</evidence>
<dbReference type="InterPro" id="IPR015421">
    <property type="entry name" value="PyrdxlP-dep_Trfase_major"/>
</dbReference>
<feature type="domain" description="Aminotransferase class V" evidence="12">
    <location>
        <begin position="31"/>
        <end position="285"/>
    </location>
</feature>
<evidence type="ECO:0000256" key="3">
    <source>
        <dbReference type="ARBA" id="ARBA00009236"/>
    </source>
</evidence>
<dbReference type="FunFam" id="3.90.1150.10:FF:000065">
    <property type="entry name" value="Selenocysteine lyase"/>
    <property type="match status" value="1"/>
</dbReference>
<dbReference type="Gene3D" id="3.40.640.10">
    <property type="entry name" value="Type I PLP-dependent aspartate aminotransferase-like (Major domain)"/>
    <property type="match status" value="1"/>
</dbReference>
<comment type="subcellular location">
    <subcellularLocation>
        <location evidence="2">Cytoplasm</location>
        <location evidence="2">Cytosol</location>
    </subcellularLocation>
</comment>
<dbReference type="GeneTree" id="ENSGT00940000157773"/>
<dbReference type="GO" id="GO:0009000">
    <property type="term" value="F:selenocysteine lyase activity"/>
    <property type="evidence" value="ECO:0007669"/>
    <property type="project" value="UniProtKB-EC"/>
</dbReference>
<organism evidence="13 14">
    <name type="scientific">Scleropages formosus</name>
    <name type="common">Asian bonytongue</name>
    <name type="synonym">Osteoglossum formosum</name>
    <dbReference type="NCBI Taxonomy" id="113540"/>
    <lineage>
        <taxon>Eukaryota</taxon>
        <taxon>Metazoa</taxon>
        <taxon>Chordata</taxon>
        <taxon>Craniata</taxon>
        <taxon>Vertebrata</taxon>
        <taxon>Euteleostomi</taxon>
        <taxon>Actinopterygii</taxon>
        <taxon>Neopterygii</taxon>
        <taxon>Teleostei</taxon>
        <taxon>Osteoglossocephala</taxon>
        <taxon>Osteoglossomorpha</taxon>
        <taxon>Osteoglossiformes</taxon>
        <taxon>Osteoglossidae</taxon>
        <taxon>Scleropages</taxon>
    </lineage>
</organism>
<evidence type="ECO:0000256" key="6">
    <source>
        <dbReference type="ARBA" id="ARBA00022679"/>
    </source>
</evidence>
<comment type="cofactor">
    <cofactor evidence="1">
        <name>pyridoxal 5'-phosphate</name>
        <dbReference type="ChEBI" id="CHEBI:597326"/>
    </cofactor>
</comment>
<evidence type="ECO:0000313" key="13">
    <source>
        <dbReference type="Ensembl" id="ENSSFOP00015023585.2"/>
    </source>
</evidence>
<dbReference type="Pfam" id="PF00266">
    <property type="entry name" value="Aminotran_5"/>
    <property type="match status" value="1"/>
</dbReference>
<dbReference type="InterPro" id="IPR015422">
    <property type="entry name" value="PyrdxlP-dep_Trfase_small"/>
</dbReference>
<dbReference type="PIRSF" id="PIRSF005572">
    <property type="entry name" value="NifS"/>
    <property type="match status" value="1"/>
</dbReference>
<gene>
    <name evidence="13" type="primary">SCLY</name>
    <name evidence="13" type="synonym">scly</name>
</gene>
<keyword evidence="8" id="KW-0456">Lyase</keyword>
<evidence type="ECO:0000256" key="11">
    <source>
        <dbReference type="ARBA" id="ARBA00040554"/>
    </source>
</evidence>
<evidence type="ECO:0000259" key="12">
    <source>
        <dbReference type="Pfam" id="PF00266"/>
    </source>
</evidence>